<evidence type="ECO:0000256" key="4">
    <source>
        <dbReference type="ARBA" id="ARBA00022691"/>
    </source>
</evidence>
<dbReference type="GO" id="GO:0044027">
    <property type="term" value="P:negative regulation of gene expression via chromosomal CpG island methylation"/>
    <property type="evidence" value="ECO:0007669"/>
    <property type="project" value="TreeGrafter"/>
</dbReference>
<dbReference type="AlphaFoldDB" id="A0A0F9STA8"/>
<dbReference type="NCBIfam" id="TIGR00675">
    <property type="entry name" value="dcm"/>
    <property type="match status" value="1"/>
</dbReference>
<dbReference type="Pfam" id="PF00145">
    <property type="entry name" value="DNA_methylase"/>
    <property type="match status" value="1"/>
</dbReference>
<dbReference type="PANTHER" id="PTHR10629:SF52">
    <property type="entry name" value="DNA (CYTOSINE-5)-METHYLTRANSFERASE 1"/>
    <property type="match status" value="1"/>
</dbReference>
<dbReference type="PROSITE" id="PS51679">
    <property type="entry name" value="SAM_MT_C5"/>
    <property type="match status" value="1"/>
</dbReference>
<comment type="caution">
    <text evidence="5">The sequence shown here is derived from an EMBL/GenBank/DDBJ whole genome shotgun (WGS) entry which is preliminary data.</text>
</comment>
<proteinExistence type="predicted"/>
<accession>A0A0F9STA8</accession>
<dbReference type="InterPro" id="IPR050390">
    <property type="entry name" value="C5-Methyltransferase"/>
</dbReference>
<dbReference type="Gene3D" id="3.40.50.150">
    <property type="entry name" value="Vaccinia Virus protein VP39"/>
    <property type="match status" value="1"/>
</dbReference>
<evidence type="ECO:0000256" key="3">
    <source>
        <dbReference type="ARBA" id="ARBA00022679"/>
    </source>
</evidence>
<sequence>MDELTGGSLFSGIGGLDLGLERAGIKIVWQCEISDFCRRVLKKNWPDVPCYEDIKEIDRDTPKIDILFGGFPCQPVSTAGRRKAEEDSRWLWPEFARVIGLLRPRYVLVENVPGLLTKGMGFVLSDLSSFGYDAEWHCIPAVAFGAPHRRERVILVAYNDRASRPQQERKCQVMGASEEFAGDGKDGVMANPNSERLQGYRQEYQLREVVKETAISRGGWWAVEPNVDRVADGVPSRVDRLRGLGNAVTPQQAEFVGRLVVARG</sequence>
<gene>
    <name evidence="5" type="ORF">LCGC14_0814010</name>
</gene>
<reference evidence="5" key="1">
    <citation type="journal article" date="2015" name="Nature">
        <title>Complex archaea that bridge the gap between prokaryotes and eukaryotes.</title>
        <authorList>
            <person name="Spang A."/>
            <person name="Saw J.H."/>
            <person name="Jorgensen S.L."/>
            <person name="Zaremba-Niedzwiedzka K."/>
            <person name="Martijn J."/>
            <person name="Lind A.E."/>
            <person name="van Eijk R."/>
            <person name="Schleper C."/>
            <person name="Guy L."/>
            <person name="Ettema T.J."/>
        </authorList>
    </citation>
    <scope>NUCLEOTIDE SEQUENCE</scope>
</reference>
<dbReference type="SUPFAM" id="SSF53335">
    <property type="entry name" value="S-adenosyl-L-methionine-dependent methyltransferases"/>
    <property type="match status" value="1"/>
</dbReference>
<dbReference type="PRINTS" id="PR00105">
    <property type="entry name" value="C5METTRFRASE"/>
</dbReference>
<dbReference type="EMBL" id="LAZR01002254">
    <property type="protein sequence ID" value="KKN32413.1"/>
    <property type="molecule type" value="Genomic_DNA"/>
</dbReference>
<dbReference type="EC" id="2.1.1.37" evidence="1"/>
<keyword evidence="4" id="KW-0949">S-adenosyl-L-methionine</keyword>
<evidence type="ECO:0000256" key="2">
    <source>
        <dbReference type="ARBA" id="ARBA00022603"/>
    </source>
</evidence>
<dbReference type="GO" id="GO:0032259">
    <property type="term" value="P:methylation"/>
    <property type="evidence" value="ECO:0007669"/>
    <property type="project" value="UniProtKB-KW"/>
</dbReference>
<keyword evidence="3" id="KW-0808">Transferase</keyword>
<evidence type="ECO:0000256" key="1">
    <source>
        <dbReference type="ARBA" id="ARBA00011975"/>
    </source>
</evidence>
<name>A0A0F9STA8_9ZZZZ</name>
<dbReference type="PANTHER" id="PTHR10629">
    <property type="entry name" value="CYTOSINE-SPECIFIC METHYLTRANSFERASE"/>
    <property type="match status" value="1"/>
</dbReference>
<evidence type="ECO:0000313" key="5">
    <source>
        <dbReference type="EMBL" id="KKN32413.1"/>
    </source>
</evidence>
<keyword evidence="2" id="KW-0489">Methyltransferase</keyword>
<dbReference type="GO" id="GO:0003677">
    <property type="term" value="F:DNA binding"/>
    <property type="evidence" value="ECO:0007669"/>
    <property type="project" value="TreeGrafter"/>
</dbReference>
<protein>
    <recommendedName>
        <fullName evidence="1">DNA (cytosine-5-)-methyltransferase</fullName>
        <ecNumber evidence="1">2.1.1.37</ecNumber>
    </recommendedName>
</protein>
<dbReference type="InterPro" id="IPR001525">
    <property type="entry name" value="C5_MeTfrase"/>
</dbReference>
<organism evidence="5">
    <name type="scientific">marine sediment metagenome</name>
    <dbReference type="NCBI Taxonomy" id="412755"/>
    <lineage>
        <taxon>unclassified sequences</taxon>
        <taxon>metagenomes</taxon>
        <taxon>ecological metagenomes</taxon>
    </lineage>
</organism>
<dbReference type="GO" id="GO:0003886">
    <property type="term" value="F:DNA (cytosine-5-)-methyltransferase activity"/>
    <property type="evidence" value="ECO:0007669"/>
    <property type="project" value="UniProtKB-EC"/>
</dbReference>
<dbReference type="InterPro" id="IPR029063">
    <property type="entry name" value="SAM-dependent_MTases_sf"/>
</dbReference>
<dbReference type="GO" id="GO:0005634">
    <property type="term" value="C:nucleus"/>
    <property type="evidence" value="ECO:0007669"/>
    <property type="project" value="TreeGrafter"/>
</dbReference>